<feature type="binding site" evidence="4">
    <location>
        <position position="2"/>
    </location>
    <ligand>
        <name>Ni(2+)</name>
        <dbReference type="ChEBI" id="CHEBI:49786"/>
    </ligand>
</feature>
<comment type="similarity">
    <text evidence="4">Belongs to the HypA/HybF family.</text>
</comment>
<keyword evidence="1 4" id="KW-0533">Nickel</keyword>
<accession>A0ABV1HH10</accession>
<dbReference type="Pfam" id="PF01155">
    <property type="entry name" value="HypA"/>
    <property type="match status" value="1"/>
</dbReference>
<dbReference type="PANTHER" id="PTHR34535:SF3">
    <property type="entry name" value="HYDROGENASE MATURATION FACTOR HYPA"/>
    <property type="match status" value="1"/>
</dbReference>
<evidence type="ECO:0000313" key="5">
    <source>
        <dbReference type="EMBL" id="MEQ2558521.1"/>
    </source>
</evidence>
<keyword evidence="2 4" id="KW-0479">Metal-binding</keyword>
<reference evidence="5 6" key="1">
    <citation type="submission" date="2024-03" db="EMBL/GenBank/DDBJ databases">
        <title>Human intestinal bacterial collection.</title>
        <authorList>
            <person name="Pauvert C."/>
            <person name="Hitch T.C.A."/>
            <person name="Clavel T."/>
        </authorList>
    </citation>
    <scope>NUCLEOTIDE SEQUENCE [LARGE SCALE GENOMIC DNA]</scope>
    <source>
        <strain evidence="5 6">CLA-AA-H185</strain>
    </source>
</reference>
<dbReference type="Gene3D" id="3.30.2320.80">
    <property type="match status" value="1"/>
</dbReference>
<keyword evidence="3 4" id="KW-0862">Zinc</keyword>
<proteinExistence type="inferred from homology"/>
<dbReference type="InterPro" id="IPR000688">
    <property type="entry name" value="HypA/HybF"/>
</dbReference>
<evidence type="ECO:0000256" key="2">
    <source>
        <dbReference type="ARBA" id="ARBA00022723"/>
    </source>
</evidence>
<comment type="caution">
    <text evidence="5">The sequence shown here is derived from an EMBL/GenBank/DDBJ whole genome shotgun (WGS) entry which is preliminary data.</text>
</comment>
<organism evidence="5 6">
    <name type="scientific">Maccoyibacter intestinihominis</name>
    <dbReference type="NCBI Taxonomy" id="3133499"/>
    <lineage>
        <taxon>Bacteria</taxon>
        <taxon>Bacillati</taxon>
        <taxon>Bacillota</taxon>
        <taxon>Clostridia</taxon>
        <taxon>Lachnospirales</taxon>
        <taxon>Lachnospiraceae</taxon>
        <taxon>Maccoyibacter</taxon>
    </lineage>
</organism>
<feature type="binding site" evidence="4">
    <location>
        <position position="77"/>
    </location>
    <ligand>
        <name>Zn(2+)</name>
        <dbReference type="ChEBI" id="CHEBI:29105"/>
    </ligand>
</feature>
<dbReference type="PIRSF" id="PIRSF004761">
    <property type="entry name" value="Hydrgn_mat_HypA"/>
    <property type="match status" value="1"/>
</dbReference>
<comment type="function">
    <text evidence="4">Involved in the maturation of [NiFe] hydrogenases. Required for nickel insertion into the metal center of the hydrogenase.</text>
</comment>
<dbReference type="EMBL" id="JBBMEX010000013">
    <property type="protein sequence ID" value="MEQ2558521.1"/>
    <property type="molecule type" value="Genomic_DNA"/>
</dbReference>
<feature type="binding site" evidence="4">
    <location>
        <position position="93"/>
    </location>
    <ligand>
        <name>Zn(2+)</name>
        <dbReference type="ChEBI" id="CHEBI:29105"/>
    </ligand>
</feature>
<sequence length="114" mass="12843">MHELGILVHMAKTLKSLAEENQLTEIGGITLEVGEVSGIVPEYMTDCWAYYRKKEDIMKNSELKIEITPAVTICENCGKTYQTVKYGKQCPHCESYDTYLLEGNGCNIKEIEAC</sequence>
<evidence type="ECO:0000256" key="1">
    <source>
        <dbReference type="ARBA" id="ARBA00022596"/>
    </source>
</evidence>
<feature type="binding site" evidence="4">
    <location>
        <position position="74"/>
    </location>
    <ligand>
        <name>Zn(2+)</name>
        <dbReference type="ChEBI" id="CHEBI:29105"/>
    </ligand>
</feature>
<evidence type="ECO:0000256" key="3">
    <source>
        <dbReference type="ARBA" id="ARBA00022833"/>
    </source>
</evidence>
<dbReference type="RefSeq" id="WP_178025248.1">
    <property type="nucleotide sequence ID" value="NZ_JBBMEX010000013.1"/>
</dbReference>
<dbReference type="PANTHER" id="PTHR34535">
    <property type="entry name" value="HYDROGENASE MATURATION FACTOR HYPA"/>
    <property type="match status" value="1"/>
</dbReference>
<keyword evidence="6" id="KW-1185">Reference proteome</keyword>
<feature type="binding site" evidence="4">
    <location>
        <position position="90"/>
    </location>
    <ligand>
        <name>Zn(2+)</name>
        <dbReference type="ChEBI" id="CHEBI:29105"/>
    </ligand>
</feature>
<gene>
    <name evidence="4" type="primary">hypA</name>
    <name evidence="5" type="ORF">WMO43_11680</name>
</gene>
<dbReference type="Proteomes" id="UP001454489">
    <property type="component" value="Unassembled WGS sequence"/>
</dbReference>
<evidence type="ECO:0000313" key="6">
    <source>
        <dbReference type="Proteomes" id="UP001454489"/>
    </source>
</evidence>
<evidence type="ECO:0000256" key="4">
    <source>
        <dbReference type="HAMAP-Rule" id="MF_00213"/>
    </source>
</evidence>
<protein>
    <recommendedName>
        <fullName evidence="4">Hydrogenase maturation factor HypA</fullName>
    </recommendedName>
</protein>
<dbReference type="HAMAP" id="MF_00213">
    <property type="entry name" value="HypA_HybF"/>
    <property type="match status" value="1"/>
</dbReference>
<name>A0ABV1HH10_9FIRM</name>